<dbReference type="SUPFAM" id="SSF103088">
    <property type="entry name" value="OmpA-like"/>
    <property type="match status" value="1"/>
</dbReference>
<evidence type="ECO:0000259" key="5">
    <source>
        <dbReference type="PROSITE" id="PS51123"/>
    </source>
</evidence>
<keyword evidence="7" id="KW-1185">Reference proteome</keyword>
<dbReference type="Proteomes" id="UP000321899">
    <property type="component" value="Unassembled WGS sequence"/>
</dbReference>
<dbReference type="Pfam" id="PF00691">
    <property type="entry name" value="OmpA"/>
    <property type="match status" value="1"/>
</dbReference>
<reference evidence="6 7" key="1">
    <citation type="submission" date="2019-06" db="EMBL/GenBank/DDBJ databases">
        <title>Desulfobotulus mexicanus sp. nov., a novel sulfate-reducing bacterium isolated from the sediment of an alkaline crater lake in Mexico.</title>
        <authorList>
            <person name="Hirschler-Rea A."/>
        </authorList>
    </citation>
    <scope>NUCLEOTIDE SEQUENCE [LARGE SCALE GENOMIC DNA]</scope>
    <source>
        <strain evidence="6 7">PAR22N</strain>
    </source>
</reference>
<dbReference type="Gene3D" id="3.30.1330.60">
    <property type="entry name" value="OmpA-like domain"/>
    <property type="match status" value="1"/>
</dbReference>
<dbReference type="AlphaFoldDB" id="A0A5S5MDR5"/>
<dbReference type="PROSITE" id="PS51123">
    <property type="entry name" value="OMPA_2"/>
    <property type="match status" value="1"/>
</dbReference>
<dbReference type="PANTHER" id="PTHR30329:SF21">
    <property type="entry name" value="LIPOPROTEIN YIAD-RELATED"/>
    <property type="match status" value="1"/>
</dbReference>
<protein>
    <submittedName>
        <fullName evidence="6">OmpA family protein</fullName>
    </submittedName>
</protein>
<keyword evidence="3" id="KW-0998">Cell outer membrane</keyword>
<organism evidence="6 7">
    <name type="scientific">Desulfobotulus mexicanus</name>
    <dbReference type="NCBI Taxonomy" id="2586642"/>
    <lineage>
        <taxon>Bacteria</taxon>
        <taxon>Pseudomonadati</taxon>
        <taxon>Thermodesulfobacteriota</taxon>
        <taxon>Desulfobacteria</taxon>
        <taxon>Desulfobacterales</taxon>
        <taxon>Desulfobacteraceae</taxon>
        <taxon>Desulfobotulus</taxon>
    </lineage>
</organism>
<name>A0A5S5MDR5_9BACT</name>
<proteinExistence type="predicted"/>
<evidence type="ECO:0000256" key="4">
    <source>
        <dbReference type="PROSITE-ProRule" id="PRU00473"/>
    </source>
</evidence>
<evidence type="ECO:0000256" key="3">
    <source>
        <dbReference type="ARBA" id="ARBA00023237"/>
    </source>
</evidence>
<dbReference type="PRINTS" id="PR01021">
    <property type="entry name" value="OMPADOMAIN"/>
</dbReference>
<dbReference type="InterPro" id="IPR006664">
    <property type="entry name" value="OMP_bac"/>
</dbReference>
<comment type="caution">
    <text evidence="6">The sequence shown here is derived from an EMBL/GenBank/DDBJ whole genome shotgun (WGS) entry which is preliminary data.</text>
</comment>
<dbReference type="GO" id="GO:0009279">
    <property type="term" value="C:cell outer membrane"/>
    <property type="evidence" value="ECO:0007669"/>
    <property type="project" value="UniProtKB-SubCell"/>
</dbReference>
<evidence type="ECO:0000313" key="6">
    <source>
        <dbReference type="EMBL" id="TYT73844.1"/>
    </source>
</evidence>
<dbReference type="CDD" id="cd07185">
    <property type="entry name" value="OmpA_C-like"/>
    <property type="match status" value="1"/>
</dbReference>
<dbReference type="InterPro" id="IPR036737">
    <property type="entry name" value="OmpA-like_sf"/>
</dbReference>
<dbReference type="InterPro" id="IPR006665">
    <property type="entry name" value="OmpA-like"/>
</dbReference>
<dbReference type="PANTHER" id="PTHR30329">
    <property type="entry name" value="STATOR ELEMENT OF FLAGELLAR MOTOR COMPLEX"/>
    <property type="match status" value="1"/>
</dbReference>
<dbReference type="InterPro" id="IPR050330">
    <property type="entry name" value="Bact_OuterMem_StrucFunc"/>
</dbReference>
<evidence type="ECO:0000256" key="1">
    <source>
        <dbReference type="ARBA" id="ARBA00004442"/>
    </source>
</evidence>
<dbReference type="EMBL" id="VDMB01000019">
    <property type="protein sequence ID" value="TYT73844.1"/>
    <property type="molecule type" value="Genomic_DNA"/>
</dbReference>
<evidence type="ECO:0000313" key="7">
    <source>
        <dbReference type="Proteomes" id="UP000321899"/>
    </source>
</evidence>
<dbReference type="OrthoDB" id="9805566at2"/>
<keyword evidence="2 4" id="KW-0472">Membrane</keyword>
<comment type="subcellular location">
    <subcellularLocation>
        <location evidence="1">Cell outer membrane</location>
    </subcellularLocation>
</comment>
<accession>A0A5S5MDR5</accession>
<gene>
    <name evidence="6" type="ORF">FIM25_12975</name>
</gene>
<feature type="domain" description="OmpA-like" evidence="5">
    <location>
        <begin position="230"/>
        <end position="350"/>
    </location>
</feature>
<sequence length="356" mass="40275">MPIKGKKPFNREAFMVCERRNLMRKKYFLLLAAGCLAFFWGSMVFAEALNTIVVLRDGNRIRSLVFDTVTEYTDEGMVFHDASRRLRDLNIAAFRFTRNGERFFVPVEEARRIFSEVEFVSIPGPPYGVLSMRITPRKGEPFEVERAALIRHVGDEFPSSELSIEKYVAYEGRWQRDYLPMDQVREIHFVQREKKKESLEEERVLVGAPLTGTGHSVEALTGLLVAMTKAGNKAGRLSFEILFAINSDKLTPASRMELDRLAAALRDTRLAGTRFRIGGHTDSTGQAAYNMNLSRKRAASVRNYLVQQGGIEAYRLEAAGYGDTRPVASNETPEGRRSNRRVEIEFLPPSGSAAFF</sequence>
<evidence type="ECO:0000256" key="2">
    <source>
        <dbReference type="ARBA" id="ARBA00023136"/>
    </source>
</evidence>